<dbReference type="InterPro" id="IPR020579">
    <property type="entry name" value="Exonuc_VII_lsu_C"/>
</dbReference>
<keyword evidence="11" id="KW-1185">Reference proteome</keyword>
<dbReference type="HOGENOM" id="CLU_023625_2_1_11"/>
<dbReference type="GO" id="GO:0003676">
    <property type="term" value="F:nucleic acid binding"/>
    <property type="evidence" value="ECO:0007669"/>
    <property type="project" value="InterPro"/>
</dbReference>
<dbReference type="PANTHER" id="PTHR30008:SF0">
    <property type="entry name" value="EXODEOXYRIBONUCLEASE 7 LARGE SUBUNIT"/>
    <property type="match status" value="1"/>
</dbReference>
<feature type="domain" description="OB-fold nucleic acid binding" evidence="9">
    <location>
        <begin position="28"/>
        <end position="119"/>
    </location>
</feature>
<keyword evidence="1 5" id="KW-0963">Cytoplasm</keyword>
<organism evidence="10 11">
    <name type="scientific">Dermacoccus nishinomiyaensis</name>
    <dbReference type="NCBI Taxonomy" id="1274"/>
    <lineage>
        <taxon>Bacteria</taxon>
        <taxon>Bacillati</taxon>
        <taxon>Actinomycetota</taxon>
        <taxon>Actinomycetes</taxon>
        <taxon>Micrococcales</taxon>
        <taxon>Dermacoccaceae</taxon>
        <taxon>Dermacoccus</taxon>
    </lineage>
</organism>
<dbReference type="HAMAP" id="MF_00378">
    <property type="entry name" value="Exonuc_7_L"/>
    <property type="match status" value="1"/>
</dbReference>
<dbReference type="KEGG" id="dni:HX89_04010"/>
<dbReference type="CDD" id="cd04489">
    <property type="entry name" value="ExoVII_LU_OBF"/>
    <property type="match status" value="1"/>
</dbReference>
<dbReference type="Pfam" id="PF13742">
    <property type="entry name" value="tRNA_anti_2"/>
    <property type="match status" value="1"/>
</dbReference>
<evidence type="ECO:0000313" key="11">
    <source>
        <dbReference type="Proteomes" id="UP000027986"/>
    </source>
</evidence>
<dbReference type="OrthoDB" id="9802795at2"/>
<comment type="catalytic activity">
    <reaction evidence="5 6">
        <text>Exonucleolytic cleavage in either 5'- to 3'- or 3'- to 5'-direction to yield nucleoside 5'-phosphates.</text>
        <dbReference type="EC" id="3.1.11.6"/>
    </reaction>
</comment>
<dbReference type="Proteomes" id="UP000027986">
    <property type="component" value="Chromosome"/>
</dbReference>
<feature type="compositionally biased region" description="Low complexity" evidence="7">
    <location>
        <begin position="424"/>
        <end position="441"/>
    </location>
</feature>
<evidence type="ECO:0000256" key="5">
    <source>
        <dbReference type="HAMAP-Rule" id="MF_00378"/>
    </source>
</evidence>
<dbReference type="EMBL" id="CP008889">
    <property type="protein sequence ID" value="AIF41868.1"/>
    <property type="molecule type" value="Genomic_DNA"/>
</dbReference>
<dbReference type="GeneID" id="41840378"/>
<sequence>MTSTPPGTGTPAGLPALAGDTTAEQPWPVRVLSMKIAQYVDRMSPLWVEGQIVQLNVRARTAYLTLRDADVDMSLSLTVPTNTLNAMGPAVREGARVVVHAKPTFWTKRGSLMMEGRTMRPVGEGELLLRLEQLKRTLAAEGLFAPDRKRPLPFLPRVIGLITGREGAAENDVVENARRRWPAAHFEIRHVPVQGPDCVTAVSSALRELDGLDHVDVIVIARGGGSFEDLLGFSNETLVRAVSAARTPVVSAIGHDVDTPLLDHVADRRASTPTDAAKLVVPDLAAEQAALAQHRTRLSQGLRGRFAAERRHLNSLVGRPVLREPGSLVTQQRDEVDRLTNRSAYAMRQRLTRARDQIAHGRAQVIALSPQKTLDRGYAVVQHADGSLVMARDDVSVDDILKVTVSQGNFAVTPYSGKPRTRRAGTPTTTKARTAASSKKATQGRASDAPKAKKKTAPATAGDDAAPTTTRSETTEDDA</sequence>
<feature type="domain" description="Exonuclease VII large subunit C-terminal" evidence="8">
    <location>
        <begin position="143"/>
        <end position="362"/>
    </location>
</feature>
<evidence type="ECO:0000313" key="10">
    <source>
        <dbReference type="EMBL" id="AIF41868.1"/>
    </source>
</evidence>
<dbReference type="InterPro" id="IPR003753">
    <property type="entry name" value="Exonuc_VII_L"/>
</dbReference>
<dbReference type="GO" id="GO:0005737">
    <property type="term" value="C:cytoplasm"/>
    <property type="evidence" value="ECO:0007669"/>
    <property type="project" value="UniProtKB-SubCell"/>
</dbReference>
<dbReference type="GO" id="GO:0008855">
    <property type="term" value="F:exodeoxyribonuclease VII activity"/>
    <property type="evidence" value="ECO:0007669"/>
    <property type="project" value="UniProtKB-UniRule"/>
</dbReference>
<feature type="region of interest" description="Disordered" evidence="7">
    <location>
        <begin position="1"/>
        <end position="20"/>
    </location>
</feature>
<evidence type="ECO:0000256" key="2">
    <source>
        <dbReference type="ARBA" id="ARBA00022722"/>
    </source>
</evidence>
<dbReference type="NCBIfam" id="TIGR00237">
    <property type="entry name" value="xseA"/>
    <property type="match status" value="1"/>
</dbReference>
<evidence type="ECO:0000259" key="8">
    <source>
        <dbReference type="Pfam" id="PF02601"/>
    </source>
</evidence>
<evidence type="ECO:0000256" key="7">
    <source>
        <dbReference type="SAM" id="MobiDB-lite"/>
    </source>
</evidence>
<comment type="subunit">
    <text evidence="5">Heterooligomer composed of large and small subunits.</text>
</comment>
<reference evidence="10 11" key="1">
    <citation type="submission" date="2014-07" db="EMBL/GenBank/DDBJ databases">
        <title>Genome Sequencing of Dermacoccus nishinomiyaensis.</title>
        <authorList>
            <person name="Hong K.W."/>
            <person name="Chan K.G."/>
        </authorList>
    </citation>
    <scope>NUCLEOTIDE SEQUENCE [LARGE SCALE GENOMIC DNA]</scope>
    <source>
        <strain evidence="10 11">M25</strain>
    </source>
</reference>
<evidence type="ECO:0000256" key="3">
    <source>
        <dbReference type="ARBA" id="ARBA00022801"/>
    </source>
</evidence>
<keyword evidence="3 5" id="KW-0378">Hydrolase</keyword>
<proteinExistence type="inferred from homology"/>
<evidence type="ECO:0000256" key="1">
    <source>
        <dbReference type="ARBA" id="ARBA00022490"/>
    </source>
</evidence>
<evidence type="ECO:0000256" key="6">
    <source>
        <dbReference type="RuleBase" id="RU004355"/>
    </source>
</evidence>
<keyword evidence="4 5" id="KW-0269">Exonuclease</keyword>
<dbReference type="GO" id="GO:0006308">
    <property type="term" value="P:DNA catabolic process"/>
    <property type="evidence" value="ECO:0007669"/>
    <property type="project" value="UniProtKB-UniRule"/>
</dbReference>
<dbReference type="GO" id="GO:0009318">
    <property type="term" value="C:exodeoxyribonuclease VII complex"/>
    <property type="evidence" value="ECO:0007669"/>
    <property type="project" value="UniProtKB-UniRule"/>
</dbReference>
<dbReference type="eggNOG" id="COG1570">
    <property type="taxonomic scope" value="Bacteria"/>
</dbReference>
<name>A0A075JNY1_9MICO</name>
<dbReference type="AlphaFoldDB" id="A0A075JNY1"/>
<gene>
    <name evidence="5" type="primary">xseA</name>
    <name evidence="10" type="ORF">HX89_04010</name>
</gene>
<comment type="similarity">
    <text evidence="5 6">Belongs to the XseA family.</text>
</comment>
<evidence type="ECO:0000259" key="9">
    <source>
        <dbReference type="Pfam" id="PF13742"/>
    </source>
</evidence>
<evidence type="ECO:0000256" key="4">
    <source>
        <dbReference type="ARBA" id="ARBA00022839"/>
    </source>
</evidence>
<feature type="region of interest" description="Disordered" evidence="7">
    <location>
        <begin position="411"/>
        <end position="479"/>
    </location>
</feature>
<dbReference type="InterPro" id="IPR025824">
    <property type="entry name" value="OB-fold_nuc-bd_dom"/>
</dbReference>
<dbReference type="RefSeq" id="WP_038567154.1">
    <property type="nucleotide sequence ID" value="NZ_CP008889.1"/>
</dbReference>
<dbReference type="EC" id="3.1.11.6" evidence="5"/>
<feature type="compositionally biased region" description="Low complexity" evidence="7">
    <location>
        <begin position="1"/>
        <end position="19"/>
    </location>
</feature>
<comment type="function">
    <text evidence="5">Bidirectionally degrades single-stranded DNA into large acid-insoluble oligonucleotides, which are then degraded further into small acid-soluble oligonucleotides.</text>
</comment>
<dbReference type="PANTHER" id="PTHR30008">
    <property type="entry name" value="EXODEOXYRIBONUCLEASE 7 LARGE SUBUNIT"/>
    <property type="match status" value="1"/>
</dbReference>
<accession>A0A075JNY1</accession>
<keyword evidence="2 5" id="KW-0540">Nuclease</keyword>
<comment type="subcellular location">
    <subcellularLocation>
        <location evidence="5 6">Cytoplasm</location>
    </subcellularLocation>
</comment>
<dbReference type="Pfam" id="PF02601">
    <property type="entry name" value="Exonuc_VII_L"/>
    <property type="match status" value="1"/>
</dbReference>
<feature type="compositionally biased region" description="Low complexity" evidence="7">
    <location>
        <begin position="457"/>
        <end position="470"/>
    </location>
</feature>
<protein>
    <recommendedName>
        <fullName evidence="5">Exodeoxyribonuclease 7 large subunit</fullName>
        <ecNumber evidence="5">3.1.11.6</ecNumber>
    </recommendedName>
    <alternativeName>
        <fullName evidence="5">Exodeoxyribonuclease VII large subunit</fullName>
        <shortName evidence="5">Exonuclease VII large subunit</shortName>
    </alternativeName>
</protein>